<gene>
    <name evidence="2" type="ORF">MBOU_26940</name>
</gene>
<keyword evidence="1" id="KW-0812">Transmembrane</keyword>
<keyword evidence="3" id="KW-1185">Reference proteome</keyword>
<accession>A0A7I9YPZ2</accession>
<feature type="transmembrane region" description="Helical" evidence="1">
    <location>
        <begin position="57"/>
        <end position="77"/>
    </location>
</feature>
<name>A0A7I9YPZ2_MYCBU</name>
<evidence type="ECO:0000313" key="3">
    <source>
        <dbReference type="Proteomes" id="UP000465360"/>
    </source>
</evidence>
<evidence type="ECO:0000313" key="2">
    <source>
        <dbReference type="EMBL" id="GFG90652.1"/>
    </source>
</evidence>
<dbReference type="AlphaFoldDB" id="A0A7I9YPZ2"/>
<evidence type="ECO:0000256" key="1">
    <source>
        <dbReference type="SAM" id="Phobius"/>
    </source>
</evidence>
<evidence type="ECO:0008006" key="4">
    <source>
        <dbReference type="Google" id="ProtNLM"/>
    </source>
</evidence>
<reference evidence="2 3" key="1">
    <citation type="journal article" date="2019" name="Emerg. Microbes Infect.">
        <title>Comprehensive subspecies identification of 175 nontuberculous mycobacteria species based on 7547 genomic profiles.</title>
        <authorList>
            <person name="Matsumoto Y."/>
            <person name="Kinjo T."/>
            <person name="Motooka D."/>
            <person name="Nabeya D."/>
            <person name="Jung N."/>
            <person name="Uechi K."/>
            <person name="Horii T."/>
            <person name="Iida T."/>
            <person name="Fujita J."/>
            <person name="Nakamura S."/>
        </authorList>
    </citation>
    <scope>NUCLEOTIDE SEQUENCE [LARGE SCALE GENOMIC DNA]</scope>
    <source>
        <strain evidence="2 3">JCM 30725</strain>
    </source>
</reference>
<feature type="transmembrane region" description="Helical" evidence="1">
    <location>
        <begin position="29"/>
        <end position="51"/>
    </location>
</feature>
<protein>
    <recommendedName>
        <fullName evidence="4">UsfY protein</fullName>
    </recommendedName>
</protein>
<proteinExistence type="predicted"/>
<dbReference type="Proteomes" id="UP000465360">
    <property type="component" value="Unassembled WGS sequence"/>
</dbReference>
<dbReference type="RefSeq" id="WP_240355453.1">
    <property type="nucleotide sequence ID" value="NZ_BLKZ01000001.1"/>
</dbReference>
<keyword evidence="1" id="KW-1133">Transmembrane helix</keyword>
<dbReference type="EMBL" id="BLKZ01000001">
    <property type="protein sequence ID" value="GFG90652.1"/>
    <property type="molecule type" value="Genomic_DNA"/>
</dbReference>
<organism evidence="2 3">
    <name type="scientific">Mycobacterium bourgelatii</name>
    <dbReference type="NCBI Taxonomy" id="1273442"/>
    <lineage>
        <taxon>Bacteria</taxon>
        <taxon>Bacillati</taxon>
        <taxon>Actinomycetota</taxon>
        <taxon>Actinomycetes</taxon>
        <taxon>Mycobacteriales</taxon>
        <taxon>Mycobacteriaceae</taxon>
        <taxon>Mycobacterium</taxon>
    </lineage>
</organism>
<keyword evidence="1" id="KW-0472">Membrane</keyword>
<sequence>MGGISRNVIEPRPYADEPKADSLVEAQRAPGLVAVVGAVLAFVVSLANFALGQVGVGIAAGIGGFLVFAGGLAWLLLERRRIRDAERERLMTELAQRASWVS</sequence>
<comment type="caution">
    <text evidence="2">The sequence shown here is derived from an EMBL/GenBank/DDBJ whole genome shotgun (WGS) entry which is preliminary data.</text>
</comment>